<dbReference type="InterPro" id="IPR016024">
    <property type="entry name" value="ARM-type_fold"/>
</dbReference>
<evidence type="ECO:0000256" key="1">
    <source>
        <dbReference type="ARBA" id="ARBA00010394"/>
    </source>
</evidence>
<feature type="repeat" description="ARM" evidence="6">
    <location>
        <begin position="295"/>
        <end position="329"/>
    </location>
</feature>
<dbReference type="SMART" id="SM00185">
    <property type="entry name" value="ARM"/>
    <property type="match status" value="8"/>
</dbReference>
<dbReference type="GO" id="GO:0005737">
    <property type="term" value="C:cytoplasm"/>
    <property type="evidence" value="ECO:0007669"/>
    <property type="project" value="InterPro"/>
</dbReference>
<dbReference type="PANTHER" id="PTHR23316">
    <property type="entry name" value="IMPORTIN ALPHA"/>
    <property type="match status" value="1"/>
</dbReference>
<dbReference type="InterPro" id="IPR000225">
    <property type="entry name" value="Armadillo"/>
</dbReference>
<protein>
    <recommendedName>
        <fullName evidence="5">Importin subunit alpha</fullName>
    </recommendedName>
</protein>
<feature type="compositionally biased region" description="Basic and acidic residues" evidence="7">
    <location>
        <begin position="1"/>
        <end position="10"/>
    </location>
</feature>
<dbReference type="EMBL" id="JMKJ01000488">
    <property type="protein sequence ID" value="KGG50831.1"/>
    <property type="molecule type" value="Genomic_DNA"/>
</dbReference>
<dbReference type="Pfam" id="PF01749">
    <property type="entry name" value="IBB"/>
    <property type="match status" value="1"/>
</dbReference>
<dbReference type="OrthoDB" id="29145at2759"/>
<feature type="region of interest" description="Disordered" evidence="7">
    <location>
        <begin position="1"/>
        <end position="60"/>
    </location>
</feature>
<evidence type="ECO:0000313" key="10">
    <source>
        <dbReference type="Proteomes" id="UP000029725"/>
    </source>
</evidence>
<dbReference type="Pfam" id="PF16186">
    <property type="entry name" value="Arm_3"/>
    <property type="match status" value="1"/>
</dbReference>
<dbReference type="HOGENOM" id="CLU_018084_6_0_1"/>
<evidence type="ECO:0000259" key="8">
    <source>
        <dbReference type="PROSITE" id="PS51214"/>
    </source>
</evidence>
<dbReference type="SUPFAM" id="SSF48371">
    <property type="entry name" value="ARM repeat"/>
    <property type="match status" value="1"/>
</dbReference>
<dbReference type="Gene3D" id="1.25.10.10">
    <property type="entry name" value="Leucine-rich Repeat Variant"/>
    <property type="match status" value="1"/>
</dbReference>
<dbReference type="PROSITE" id="PS51214">
    <property type="entry name" value="IBB"/>
    <property type="match status" value="1"/>
</dbReference>
<evidence type="ECO:0000256" key="2">
    <source>
        <dbReference type="ARBA" id="ARBA00022448"/>
    </source>
</evidence>
<proteinExistence type="inferred from homology"/>
<dbReference type="InterPro" id="IPR024931">
    <property type="entry name" value="Importin_alpha"/>
</dbReference>
<evidence type="ECO:0000313" key="9">
    <source>
        <dbReference type="EMBL" id="KGG50831.1"/>
    </source>
</evidence>
<name>A0A098VT05_9MICR</name>
<evidence type="ECO:0000256" key="5">
    <source>
        <dbReference type="PIRNR" id="PIRNR005673"/>
    </source>
</evidence>
<comment type="similarity">
    <text evidence="1 5">Belongs to the importin alpha family.</text>
</comment>
<dbReference type="PROSITE" id="PS50176">
    <property type="entry name" value="ARM_REPEAT"/>
    <property type="match status" value="4"/>
</dbReference>
<feature type="compositionally biased region" description="Basic and acidic residues" evidence="7">
    <location>
        <begin position="19"/>
        <end position="44"/>
    </location>
</feature>
<dbReference type="VEuPathDB" id="MicrosporidiaDB:DI09_53p30"/>
<dbReference type="InterPro" id="IPR036975">
    <property type="entry name" value="Importin-a_IBB_sf"/>
</dbReference>
<evidence type="ECO:0000256" key="6">
    <source>
        <dbReference type="PROSITE-ProRule" id="PRU00259"/>
    </source>
</evidence>
<reference evidence="9 10" key="1">
    <citation type="submission" date="2014-04" db="EMBL/GenBank/DDBJ databases">
        <title>A new species of microsporidia sheds light on the evolution of extreme parasitism.</title>
        <authorList>
            <person name="Haag K.L."/>
            <person name="James T.Y."/>
            <person name="Larsson R."/>
            <person name="Schaer T.M."/>
            <person name="Refardt D."/>
            <person name="Pombert J.-F."/>
            <person name="Ebert D."/>
        </authorList>
    </citation>
    <scope>NUCLEOTIDE SEQUENCE [LARGE SCALE GENOMIC DNA]</scope>
    <source>
        <strain evidence="9 10">UGP3</strain>
        <tissue evidence="9">Spores</tissue>
    </source>
</reference>
<dbReference type="GO" id="GO:0006606">
    <property type="term" value="P:protein import into nucleus"/>
    <property type="evidence" value="ECO:0007669"/>
    <property type="project" value="InterPro"/>
</dbReference>
<dbReference type="GO" id="GO:0061608">
    <property type="term" value="F:nuclear import signal receptor activity"/>
    <property type="evidence" value="ECO:0007669"/>
    <property type="project" value="InterPro"/>
</dbReference>
<feature type="domain" description="IBB" evidence="8">
    <location>
        <begin position="1"/>
        <end position="56"/>
    </location>
</feature>
<comment type="caution">
    <text evidence="9">The sequence shown here is derived from an EMBL/GenBank/DDBJ whole genome shotgun (WGS) entry which is preliminary data.</text>
</comment>
<dbReference type="Gene3D" id="1.20.5.690">
    <property type="entry name" value="Importin-alpha, importin-beta-binding domain"/>
    <property type="match status" value="1"/>
</dbReference>
<sequence>MNRDKLEQRRQSFKGAGFTKEEHRRRREEASVEIRRVKREDTLSKRRGLQPAGTCEAGSSSSAIFASYSDEDEDKSLFSANSPKSLKHAGAVEFRRILSKERNPPIDDVISCNIVPRLVQLLTAPQGKYPNETSPEESIQFESAWAITNIASGTSSQTWTCVQHNAIPVFIQLLQTTDSKDVLEQSVWALGNIAGDTTETRNMALNSGIMGPLLSVIQNALNSPSLLRNAVWTLSNLCRGKPAPPWGSVVDCIPVLAGLLRSIQSDNEVIADSLWSLSYLSDGPNNHIDVVLQSGIIPRVVELLASPNSTPAIQTPALRTLGNIVTGNDIQTQAVLQANILPALVSLLRSNPKASLIKETCWTISNITAGNPDQIQAVIYSGIVPLVIDILENGEFKARKEACWAISNATSSKSTRPDQVRYLVTENCIPPLCDILSCQDSKILQVALEALDAILEVGERDFLASGGSIGDCQPYALQVEESGGLDRIYELQGHENVHIYEKAKSILEKYFSEGEDTLLGGS</sequence>
<dbReference type="Proteomes" id="UP000029725">
    <property type="component" value="Unassembled WGS sequence"/>
</dbReference>
<dbReference type="InterPro" id="IPR011989">
    <property type="entry name" value="ARM-like"/>
</dbReference>
<organism evidence="9 10">
    <name type="scientific">Mitosporidium daphniae</name>
    <dbReference type="NCBI Taxonomy" id="1485682"/>
    <lineage>
        <taxon>Eukaryota</taxon>
        <taxon>Fungi</taxon>
        <taxon>Fungi incertae sedis</taxon>
        <taxon>Microsporidia</taxon>
        <taxon>Mitosporidium</taxon>
    </lineage>
</organism>
<dbReference type="PIRSF" id="PIRSF005673">
    <property type="entry name" value="Importin_alpha"/>
    <property type="match status" value="1"/>
</dbReference>
<dbReference type="GO" id="GO:0005634">
    <property type="term" value="C:nucleus"/>
    <property type="evidence" value="ECO:0007669"/>
    <property type="project" value="UniProtKB-ARBA"/>
</dbReference>
<dbReference type="FunFam" id="1.25.10.10:FF:000009">
    <property type="entry name" value="Importin subunit alpha"/>
    <property type="match status" value="1"/>
</dbReference>
<keyword evidence="2 5" id="KW-0813">Transport</keyword>
<evidence type="ECO:0000256" key="7">
    <source>
        <dbReference type="SAM" id="MobiDB-lite"/>
    </source>
</evidence>
<dbReference type="GeneID" id="25260278"/>
<keyword evidence="10" id="KW-1185">Reference proteome</keyword>
<feature type="repeat" description="ARM" evidence="6">
    <location>
        <begin position="208"/>
        <end position="237"/>
    </location>
</feature>
<feature type="repeat" description="ARM" evidence="6">
    <location>
        <begin position="339"/>
        <end position="382"/>
    </location>
</feature>
<accession>A0A098VT05</accession>
<evidence type="ECO:0000256" key="4">
    <source>
        <dbReference type="ARBA" id="ARBA00022927"/>
    </source>
</evidence>
<dbReference type="InterPro" id="IPR002652">
    <property type="entry name" value="Importin-a_IBB"/>
</dbReference>
<evidence type="ECO:0000256" key="3">
    <source>
        <dbReference type="ARBA" id="ARBA00022737"/>
    </source>
</evidence>
<keyword evidence="4 5" id="KW-0653">Protein transport</keyword>
<dbReference type="Pfam" id="PF00514">
    <property type="entry name" value="Arm"/>
    <property type="match status" value="6"/>
</dbReference>
<dbReference type="AlphaFoldDB" id="A0A098VT05"/>
<feature type="repeat" description="ARM" evidence="6">
    <location>
        <begin position="165"/>
        <end position="208"/>
    </location>
</feature>
<keyword evidence="3" id="KW-0677">Repeat</keyword>
<dbReference type="RefSeq" id="XP_013237274.1">
    <property type="nucleotide sequence ID" value="XM_013381820.1"/>
</dbReference>
<dbReference type="InterPro" id="IPR032413">
    <property type="entry name" value="Arm_3"/>
</dbReference>
<gene>
    <name evidence="9" type="ORF">DI09_53p30</name>
</gene>